<protein>
    <recommendedName>
        <fullName evidence="8">BHLH domain-containing protein</fullName>
    </recommendedName>
</protein>
<feature type="compositionally biased region" description="Polar residues" evidence="7">
    <location>
        <begin position="531"/>
        <end position="551"/>
    </location>
</feature>
<keyword evidence="6" id="KW-0175">Coiled coil</keyword>
<dbReference type="PANTHER" id="PTHR11969">
    <property type="entry name" value="MAX DIMERIZATION, MAD"/>
    <property type="match status" value="1"/>
</dbReference>
<dbReference type="KEGG" id="scac:106080848"/>
<evidence type="ECO:0000256" key="3">
    <source>
        <dbReference type="ARBA" id="ARBA00023125"/>
    </source>
</evidence>
<feature type="compositionally biased region" description="Polar residues" evidence="7">
    <location>
        <begin position="1399"/>
        <end position="1414"/>
    </location>
</feature>
<accession>A0A1I8PD37</accession>
<evidence type="ECO:0000313" key="10">
    <source>
        <dbReference type="Proteomes" id="UP000095300"/>
    </source>
</evidence>
<gene>
    <name evidence="9" type="primary">106080848</name>
</gene>
<feature type="region of interest" description="Disordered" evidence="7">
    <location>
        <begin position="694"/>
        <end position="798"/>
    </location>
</feature>
<dbReference type="Gene3D" id="4.10.280.10">
    <property type="entry name" value="Helix-loop-helix DNA-binding domain"/>
    <property type="match status" value="1"/>
</dbReference>
<keyword evidence="3" id="KW-0238">DNA-binding</keyword>
<keyword evidence="10" id="KW-1185">Reference proteome</keyword>
<feature type="domain" description="BHLH" evidence="8">
    <location>
        <begin position="796"/>
        <end position="849"/>
    </location>
</feature>
<organism evidence="9 10">
    <name type="scientific">Stomoxys calcitrans</name>
    <name type="common">Stable fly</name>
    <name type="synonym">Conops calcitrans</name>
    <dbReference type="NCBI Taxonomy" id="35570"/>
    <lineage>
        <taxon>Eukaryota</taxon>
        <taxon>Metazoa</taxon>
        <taxon>Ecdysozoa</taxon>
        <taxon>Arthropoda</taxon>
        <taxon>Hexapoda</taxon>
        <taxon>Insecta</taxon>
        <taxon>Pterygota</taxon>
        <taxon>Neoptera</taxon>
        <taxon>Endopterygota</taxon>
        <taxon>Diptera</taxon>
        <taxon>Brachycera</taxon>
        <taxon>Muscomorpha</taxon>
        <taxon>Muscoidea</taxon>
        <taxon>Muscidae</taxon>
        <taxon>Stomoxys</taxon>
    </lineage>
</organism>
<dbReference type="EnsemblMetazoa" id="SCAU006920-RA">
    <property type="protein sequence ID" value="SCAU006920-PA"/>
    <property type="gene ID" value="SCAU006920"/>
</dbReference>
<evidence type="ECO:0000256" key="1">
    <source>
        <dbReference type="ARBA" id="ARBA00004123"/>
    </source>
</evidence>
<dbReference type="PANTHER" id="PTHR11969:SF99">
    <property type="entry name" value="MAX-BINDING PROTEIN MNT"/>
    <property type="match status" value="1"/>
</dbReference>
<feature type="region of interest" description="Disordered" evidence="7">
    <location>
        <begin position="399"/>
        <end position="444"/>
    </location>
</feature>
<feature type="region of interest" description="Disordered" evidence="7">
    <location>
        <begin position="530"/>
        <end position="551"/>
    </location>
</feature>
<evidence type="ECO:0000256" key="5">
    <source>
        <dbReference type="ARBA" id="ARBA00023242"/>
    </source>
</evidence>
<evidence type="ECO:0000259" key="8">
    <source>
        <dbReference type="PROSITE" id="PS50888"/>
    </source>
</evidence>
<name>A0A1I8PD37_STOCA</name>
<keyword evidence="4" id="KW-0804">Transcription</keyword>
<evidence type="ECO:0000256" key="4">
    <source>
        <dbReference type="ARBA" id="ARBA00023163"/>
    </source>
</evidence>
<dbReference type="SMART" id="SM00353">
    <property type="entry name" value="HLH"/>
    <property type="match status" value="1"/>
</dbReference>
<reference evidence="9" key="1">
    <citation type="submission" date="2020-05" db="UniProtKB">
        <authorList>
            <consortium name="EnsemblMetazoa"/>
        </authorList>
    </citation>
    <scope>IDENTIFICATION</scope>
    <source>
        <strain evidence="9">USDA</strain>
    </source>
</reference>
<dbReference type="Proteomes" id="UP000095300">
    <property type="component" value="Unassembled WGS sequence"/>
</dbReference>
<sequence length="1510" mass="157030">MWHPALSTSNKPLQTELYANAALPPPPPMGAPDDISLANLVNLTKLHENELMAKPQTSSTATSHSMAASVGAANASPSTAAAAVAAAAAMYYNASNVLLQNSPLSLMAQLQQYMRNQVRTCPKSPAIPSTPWPATAIAEASNGHLLLAPSELAANGLMATRVTNSTLPLRCEDAIPSELVTSTRSASAPVNNSVIDLMPLDVLADTFIRLNALHLSQQTTTVTQTSLQPAVIQSPASSHSPSRGVGDDSFGSVAAAAAAAMLSMRTSPLPVNAAATAPAPSLAIVPAPPTTIPSPAFVHNNHPLFKPYFYMDSQQQYLNKVTAINALNASSIKTIPSARAASLPAYSDMHNYSSKPSLTGFKNSLSKNSLLRGSLCLPPRTSSKSPAVNCDLKRTLRKRSDHFLHKQKSPKSKSYDTSSLQGHRAEVSGDRELNEGEVDESLLPPPKKKWIRHYLNEDDNTLVSSITTSPCLLVSHTGPSVTLSSHNNNVNNNTTGGSRGTIVAQSEQPLSPQQLEEPEDIEMLVVDELPPQTSSRNPQTQSVSKLSSIDSNGGVLANSADNVSSSTSTSMTRQHLLLSNGVRIVSPATIMGLQQQQHSGNGLGAELPKTISIPLGGKNQIPILSAVPFATVSSVAATQQQALSGGGLASRHKPFTPLTPPPMSSRKFVEPSQYRIRSYSLSSHKISANHQMHVQNSNNGNHNHHSSNVSGSGSSNSNSMMVDDIPPTQQHSGGYATSTSSSISNSQHSPPRQGAGNHFIHMMNAAAASQQGGSAGGNPHVTPRRRTISSTSNGAGTREVHNKLEKNRRAHLKECYEALKNQLSLKDEDRRKTSNLAILGEALKCVQHYQKQKQELEAQWEHLANEKINKQKRIVFLKRELGPKYEQIFSGIFPDIEIGSIPSESDTITDVHSLSSGRGSTLYSSSSSLSSGGSNGSNSNGSSNAMSSPVGAGLQTAMPTAISPVITKINNNNNSNSSTSPISINGNNLMLQQQPQRKHPTTTIATTTIQAVAIPTQVVTGLGGGNTAGTATVTINGGGGGNNSPTAVSSNALVTFGGSTMPLSLTAKNISATAITRGSPTPSTPSPSPSSSSGVSSSSSLISSSPPINGVISNGRNVTVNIPNGLKLQAATVNGVTGTVIGNGATSAAATIIATSAPAQGVNNTNNAAALVNSHFPSQQQISGGRKKTLSLVGSSNNHHHGTDNAMAKNHQHHQHLPQTHHHKQTQNHQQSTEDGEQPAKLLKVFSGSGGIGVLSGMGVSSNPQREGVTATNVTSHAQTITHANNSLLGGSGDNSKLPPTSDKLLTNGFAAASSPFAASELCRLPGGAELNILPASSSTALNGIKIGGPNTNATTTTLATAFYHANGKITFTNNLPAVTSSAAATTTLLPSVSSSSTMPNRTTSTNGILLNGTDTSSVAPPPLLAAPPSGMSTAKLSSLHFPSNFAQLLAAANATSNNQTTTNTNTFVTSSNYGVHVSGPSNITNLTAMESPKSKSTIVGWRTGATTTN</sequence>
<dbReference type="STRING" id="35570.A0A1I8PD37"/>
<feature type="region of interest" description="Disordered" evidence="7">
    <location>
        <begin position="224"/>
        <end position="247"/>
    </location>
</feature>
<evidence type="ECO:0000313" key="9">
    <source>
        <dbReference type="EnsemblMetazoa" id="SCAU006920-PA"/>
    </source>
</evidence>
<dbReference type="GO" id="GO:0000981">
    <property type="term" value="F:DNA-binding transcription factor activity, RNA polymerase II-specific"/>
    <property type="evidence" value="ECO:0007669"/>
    <property type="project" value="TreeGrafter"/>
</dbReference>
<comment type="subcellular location">
    <subcellularLocation>
        <location evidence="1">Nucleus</location>
    </subcellularLocation>
</comment>
<evidence type="ECO:0000256" key="6">
    <source>
        <dbReference type="SAM" id="Coils"/>
    </source>
</evidence>
<evidence type="ECO:0000256" key="2">
    <source>
        <dbReference type="ARBA" id="ARBA00023015"/>
    </source>
</evidence>
<dbReference type="InterPro" id="IPR036638">
    <property type="entry name" value="HLH_DNA-bd_sf"/>
</dbReference>
<dbReference type="PROSITE" id="PS50888">
    <property type="entry name" value="BHLH"/>
    <property type="match status" value="1"/>
</dbReference>
<dbReference type="OrthoDB" id="5920083at2759"/>
<feature type="region of interest" description="Disordered" evidence="7">
    <location>
        <begin position="908"/>
        <end position="952"/>
    </location>
</feature>
<dbReference type="Pfam" id="PF00010">
    <property type="entry name" value="HLH"/>
    <property type="match status" value="1"/>
</dbReference>
<keyword evidence="2" id="KW-0805">Transcription regulation</keyword>
<feature type="coiled-coil region" evidence="6">
    <location>
        <begin position="839"/>
        <end position="873"/>
    </location>
</feature>
<feature type="compositionally biased region" description="Polar residues" evidence="7">
    <location>
        <begin position="727"/>
        <end position="737"/>
    </location>
</feature>
<feature type="compositionally biased region" description="Low complexity" evidence="7">
    <location>
        <begin position="696"/>
        <end position="719"/>
    </location>
</feature>
<feature type="region of interest" description="Disordered" evidence="7">
    <location>
        <begin position="1193"/>
        <end position="1237"/>
    </location>
</feature>
<feature type="compositionally biased region" description="Basic and acidic residues" evidence="7">
    <location>
        <begin position="423"/>
        <end position="434"/>
    </location>
</feature>
<feature type="region of interest" description="Disordered" evidence="7">
    <location>
        <begin position="1392"/>
        <end position="1414"/>
    </location>
</feature>
<dbReference type="GO" id="GO:0046983">
    <property type="term" value="F:protein dimerization activity"/>
    <property type="evidence" value="ECO:0007669"/>
    <property type="project" value="InterPro"/>
</dbReference>
<dbReference type="InterPro" id="IPR011598">
    <property type="entry name" value="bHLH_dom"/>
</dbReference>
<feature type="region of interest" description="Disordered" evidence="7">
    <location>
        <begin position="1075"/>
        <end position="1112"/>
    </location>
</feature>
<dbReference type="GO" id="GO:0000978">
    <property type="term" value="F:RNA polymerase II cis-regulatory region sequence-specific DNA binding"/>
    <property type="evidence" value="ECO:0007669"/>
    <property type="project" value="TreeGrafter"/>
</dbReference>
<dbReference type="VEuPathDB" id="VectorBase:SCAU006920"/>
<feature type="compositionally biased region" description="Low complexity" evidence="7">
    <location>
        <begin position="738"/>
        <end position="749"/>
    </location>
</feature>
<keyword evidence="5" id="KW-0539">Nucleus</keyword>
<proteinExistence type="predicted"/>
<feature type="compositionally biased region" description="Basic residues" evidence="7">
    <location>
        <begin position="1210"/>
        <end position="1226"/>
    </location>
</feature>
<evidence type="ECO:0000256" key="7">
    <source>
        <dbReference type="SAM" id="MobiDB-lite"/>
    </source>
</evidence>
<feature type="compositionally biased region" description="Basic residues" evidence="7">
    <location>
        <begin position="399"/>
        <end position="411"/>
    </location>
</feature>
<feature type="compositionally biased region" description="Low complexity" evidence="7">
    <location>
        <begin position="1089"/>
        <end position="1107"/>
    </location>
</feature>
<dbReference type="SUPFAM" id="SSF47459">
    <property type="entry name" value="HLH, helix-loop-helix DNA-binding domain"/>
    <property type="match status" value="1"/>
</dbReference>
<dbReference type="GO" id="GO:0005634">
    <property type="term" value="C:nucleus"/>
    <property type="evidence" value="ECO:0007669"/>
    <property type="project" value="UniProtKB-SubCell"/>
</dbReference>
<feature type="region of interest" description="Disordered" evidence="7">
    <location>
        <begin position="643"/>
        <end position="670"/>
    </location>
</feature>
<feature type="compositionally biased region" description="Low complexity" evidence="7">
    <location>
        <begin position="913"/>
        <end position="948"/>
    </location>
</feature>